<reference evidence="3 4" key="1">
    <citation type="submission" date="2019-07" db="EMBL/GenBank/DDBJ databases">
        <title>Whole genome shotgun sequence of Reyranella soli NBRC 108950.</title>
        <authorList>
            <person name="Hosoyama A."/>
            <person name="Uohara A."/>
            <person name="Ohji S."/>
            <person name="Ichikawa N."/>
        </authorList>
    </citation>
    <scope>NUCLEOTIDE SEQUENCE [LARGE SCALE GENOMIC DNA]</scope>
    <source>
        <strain evidence="3 4">NBRC 108950</strain>
    </source>
</reference>
<keyword evidence="4" id="KW-1185">Reference proteome</keyword>
<dbReference type="Gene3D" id="3.40.190.10">
    <property type="entry name" value="Periplasmic binding protein-like II"/>
    <property type="match status" value="1"/>
</dbReference>
<dbReference type="InterPro" id="IPR042100">
    <property type="entry name" value="Bug_dom1"/>
</dbReference>
<name>A0A512NMQ7_9HYPH</name>
<dbReference type="AlphaFoldDB" id="A0A512NMQ7"/>
<dbReference type="EMBL" id="BKAJ01000153">
    <property type="protein sequence ID" value="GEP60218.1"/>
    <property type="molecule type" value="Genomic_DNA"/>
</dbReference>
<accession>A0A512NMQ7</accession>
<gene>
    <name evidence="3" type="ORF">RSO01_73840</name>
</gene>
<dbReference type="PANTHER" id="PTHR42928">
    <property type="entry name" value="TRICARBOXYLATE-BINDING PROTEIN"/>
    <property type="match status" value="1"/>
</dbReference>
<sequence length="335" mass="35458">MKNVILPRRRALILTGGALAAPMLAPMIATGVARAADEWPNKPVKYIVVFPAGGPTDTLSRIVCHELEKLTNQQFIIDNKSGSGGVVGAEAIARSAPDGYTIGLYTIAAHAIAPTLYTKLPFDAGKDFTGIAILWEVPNMLMTRLDFPANTVPEMIALLKANPGKYSFASSGAGTSPQITGEMFKSMAGVNILHVPYRGSAPAHQDILAGQVDMMFDNIPGPLGLMKGGKVKAFAVTSKERHPAAPDVPAMAEFLPGFEITSWGGVCGPAGLPPAMVTRLSELLKQALESAALKEAFDKQGATRRWLNPADTAAYRADNEKRLAPIIKASGAKVE</sequence>
<dbReference type="InterPro" id="IPR006311">
    <property type="entry name" value="TAT_signal"/>
</dbReference>
<evidence type="ECO:0000256" key="2">
    <source>
        <dbReference type="SAM" id="SignalP"/>
    </source>
</evidence>
<comment type="caution">
    <text evidence="3">The sequence shown here is derived from an EMBL/GenBank/DDBJ whole genome shotgun (WGS) entry which is preliminary data.</text>
</comment>
<evidence type="ECO:0000256" key="1">
    <source>
        <dbReference type="ARBA" id="ARBA00006987"/>
    </source>
</evidence>
<organism evidence="3 4">
    <name type="scientific">Reyranella soli</name>
    <dbReference type="NCBI Taxonomy" id="1230389"/>
    <lineage>
        <taxon>Bacteria</taxon>
        <taxon>Pseudomonadati</taxon>
        <taxon>Pseudomonadota</taxon>
        <taxon>Alphaproteobacteria</taxon>
        <taxon>Hyphomicrobiales</taxon>
        <taxon>Reyranellaceae</taxon>
        <taxon>Reyranella</taxon>
    </lineage>
</organism>
<comment type="similarity">
    <text evidence="1">Belongs to the UPF0065 (bug) family.</text>
</comment>
<feature type="signal peptide" evidence="2">
    <location>
        <begin position="1"/>
        <end position="35"/>
    </location>
</feature>
<dbReference type="OrthoDB" id="9780943at2"/>
<dbReference type="Gene3D" id="3.40.190.150">
    <property type="entry name" value="Bordetella uptake gene, domain 1"/>
    <property type="match status" value="1"/>
</dbReference>
<dbReference type="Pfam" id="PF03401">
    <property type="entry name" value="TctC"/>
    <property type="match status" value="1"/>
</dbReference>
<dbReference type="RefSeq" id="WP_147155579.1">
    <property type="nucleotide sequence ID" value="NZ_BKAJ01000153.1"/>
</dbReference>
<keyword evidence="2" id="KW-0732">Signal</keyword>
<dbReference type="InterPro" id="IPR005064">
    <property type="entry name" value="BUG"/>
</dbReference>
<proteinExistence type="inferred from homology"/>
<dbReference type="PANTHER" id="PTHR42928:SF5">
    <property type="entry name" value="BLR1237 PROTEIN"/>
    <property type="match status" value="1"/>
</dbReference>
<dbReference type="Proteomes" id="UP000321058">
    <property type="component" value="Unassembled WGS sequence"/>
</dbReference>
<protein>
    <submittedName>
        <fullName evidence="3">MFS transporter</fullName>
    </submittedName>
</protein>
<dbReference type="PIRSF" id="PIRSF017082">
    <property type="entry name" value="YflP"/>
    <property type="match status" value="1"/>
</dbReference>
<evidence type="ECO:0000313" key="4">
    <source>
        <dbReference type="Proteomes" id="UP000321058"/>
    </source>
</evidence>
<feature type="chain" id="PRO_5021901928" evidence="2">
    <location>
        <begin position="36"/>
        <end position="335"/>
    </location>
</feature>
<evidence type="ECO:0000313" key="3">
    <source>
        <dbReference type="EMBL" id="GEP60218.1"/>
    </source>
</evidence>
<dbReference type="CDD" id="cd13578">
    <property type="entry name" value="PBP2_Bug27"/>
    <property type="match status" value="1"/>
</dbReference>
<dbReference type="SUPFAM" id="SSF53850">
    <property type="entry name" value="Periplasmic binding protein-like II"/>
    <property type="match status" value="1"/>
</dbReference>
<dbReference type="PROSITE" id="PS51318">
    <property type="entry name" value="TAT"/>
    <property type="match status" value="1"/>
</dbReference>